<evidence type="ECO:0000313" key="16">
    <source>
        <dbReference type="Proteomes" id="UP000189161"/>
    </source>
</evidence>
<dbReference type="GO" id="GO:0090589">
    <property type="term" value="F:protein-phosphocysteine-trehalose phosphotransferase system transporter activity"/>
    <property type="evidence" value="ECO:0007669"/>
    <property type="project" value="TreeGrafter"/>
</dbReference>
<organism evidence="13 15">
    <name type="scientific">Rodentibacter trehalosifermentans</name>
    <dbReference type="NCBI Taxonomy" id="1908263"/>
    <lineage>
        <taxon>Bacteria</taxon>
        <taxon>Pseudomonadati</taxon>
        <taxon>Pseudomonadota</taxon>
        <taxon>Gammaproteobacteria</taxon>
        <taxon>Pasteurellales</taxon>
        <taxon>Pasteurellaceae</taxon>
        <taxon>Rodentibacter</taxon>
    </lineage>
</organism>
<evidence type="ECO:0000256" key="3">
    <source>
        <dbReference type="ARBA" id="ARBA00022475"/>
    </source>
</evidence>
<dbReference type="SUPFAM" id="SSF55604">
    <property type="entry name" value="Glucose permease domain IIB"/>
    <property type="match status" value="1"/>
</dbReference>
<keyword evidence="7" id="KW-0812">Transmembrane</keyword>
<evidence type="ECO:0000256" key="9">
    <source>
        <dbReference type="ARBA" id="ARBA00022989"/>
    </source>
</evidence>
<comment type="subcellular location">
    <subcellularLocation>
        <location evidence="1">Cell membrane</location>
        <topology evidence="1">Multi-pass membrane protein</topology>
    </subcellularLocation>
</comment>
<keyword evidence="6" id="KW-0598">Phosphotransferase system</keyword>
<evidence type="ECO:0000256" key="1">
    <source>
        <dbReference type="ARBA" id="ARBA00004651"/>
    </source>
</evidence>
<feature type="domain" description="PTS EIIB type-1" evidence="12">
    <location>
        <begin position="4"/>
        <end position="83"/>
    </location>
</feature>
<dbReference type="AlphaFoldDB" id="A0A1V3ING0"/>
<dbReference type="GO" id="GO:0016301">
    <property type="term" value="F:kinase activity"/>
    <property type="evidence" value="ECO:0007669"/>
    <property type="project" value="UniProtKB-KW"/>
</dbReference>
<dbReference type="GO" id="GO:0015771">
    <property type="term" value="P:trehalose transport"/>
    <property type="evidence" value="ECO:0007669"/>
    <property type="project" value="TreeGrafter"/>
</dbReference>
<keyword evidence="2" id="KW-0813">Transport</keyword>
<evidence type="ECO:0000313" key="13">
    <source>
        <dbReference type="EMBL" id="OOF43607.1"/>
    </source>
</evidence>
<evidence type="ECO:0000256" key="2">
    <source>
        <dbReference type="ARBA" id="ARBA00022448"/>
    </source>
</evidence>
<dbReference type="GO" id="GO:0009401">
    <property type="term" value="P:phosphoenolpyruvate-dependent sugar phosphotransferase system"/>
    <property type="evidence" value="ECO:0007669"/>
    <property type="project" value="UniProtKB-KW"/>
</dbReference>
<dbReference type="EMBL" id="MLHK01000069">
    <property type="protein sequence ID" value="OOF43607.1"/>
    <property type="molecule type" value="Genomic_DNA"/>
</dbReference>
<keyword evidence="5" id="KW-0808">Transferase</keyword>
<gene>
    <name evidence="13" type="ORF">BKK51_11315</name>
    <name evidence="14" type="ORF">BKK52_13095</name>
</gene>
<accession>A0A1V3ING0</accession>
<evidence type="ECO:0000256" key="6">
    <source>
        <dbReference type="ARBA" id="ARBA00022683"/>
    </source>
</evidence>
<keyword evidence="16" id="KW-1185">Reference proteome</keyword>
<dbReference type="CDD" id="cd00212">
    <property type="entry name" value="PTS_IIB_glc"/>
    <property type="match status" value="1"/>
</dbReference>
<sequence length="83" mass="9285">MDYSAIAYELIEKLGGRNNISALTHCATRIRVVLNNDSKIDKLAIEKMPCIKGLFSLPNQYQIIVGSEIVKELHDAMSHQLLS</sequence>
<dbReference type="InterPro" id="IPR036878">
    <property type="entry name" value="Glu_permease_IIB"/>
</dbReference>
<proteinExistence type="predicted"/>
<reference evidence="15 16" key="1">
    <citation type="submission" date="2016-10" db="EMBL/GenBank/DDBJ databases">
        <title>Rodentibacter gen. nov. and new species.</title>
        <authorList>
            <person name="Christensen H."/>
        </authorList>
    </citation>
    <scope>NUCLEOTIDE SEQUENCE [LARGE SCALE GENOMIC DNA]</scope>
    <source>
        <strain evidence="13 15">H1983213011</strain>
        <strain evidence="14 16">H1987082031</strain>
    </source>
</reference>
<feature type="active site" description="Phosphocysteine intermediate; for EIIB activity" evidence="11">
    <location>
        <position position="26"/>
    </location>
</feature>
<evidence type="ECO:0000256" key="7">
    <source>
        <dbReference type="ARBA" id="ARBA00022692"/>
    </source>
</evidence>
<dbReference type="GO" id="GO:0008982">
    <property type="term" value="F:protein-N(PI)-phosphohistidine-sugar phosphotransferase activity"/>
    <property type="evidence" value="ECO:0007669"/>
    <property type="project" value="InterPro"/>
</dbReference>
<evidence type="ECO:0000256" key="11">
    <source>
        <dbReference type="PROSITE-ProRule" id="PRU00421"/>
    </source>
</evidence>
<dbReference type="PANTHER" id="PTHR30175">
    <property type="entry name" value="PHOSPHOTRANSFERASE SYSTEM TRANSPORT PROTEIN"/>
    <property type="match status" value="1"/>
</dbReference>
<dbReference type="PANTHER" id="PTHR30175:SF1">
    <property type="entry name" value="PTS SYSTEM ARBUTIN-, CELLOBIOSE-, AND SALICIN-SPECIFIC EIIBC COMPONENT-RELATED"/>
    <property type="match status" value="1"/>
</dbReference>
<dbReference type="Proteomes" id="UP000188728">
    <property type="component" value="Unassembled WGS sequence"/>
</dbReference>
<dbReference type="InterPro" id="IPR050558">
    <property type="entry name" value="PTS_Sugar-Specific_Components"/>
</dbReference>
<keyword evidence="9" id="KW-1133">Transmembrane helix</keyword>
<keyword evidence="8" id="KW-0418">Kinase</keyword>
<dbReference type="Proteomes" id="UP000189161">
    <property type="component" value="Unassembled WGS sequence"/>
</dbReference>
<dbReference type="PROSITE" id="PS51098">
    <property type="entry name" value="PTS_EIIB_TYPE_1"/>
    <property type="match status" value="1"/>
</dbReference>
<evidence type="ECO:0000256" key="5">
    <source>
        <dbReference type="ARBA" id="ARBA00022679"/>
    </source>
</evidence>
<keyword evidence="3" id="KW-1003">Cell membrane</keyword>
<dbReference type="FunFam" id="3.30.1360.60:FF:000001">
    <property type="entry name" value="PTS system glucose-specific IIBC component PtsG"/>
    <property type="match status" value="1"/>
</dbReference>
<dbReference type="Gene3D" id="3.30.1360.60">
    <property type="entry name" value="Glucose permease domain IIB"/>
    <property type="match status" value="1"/>
</dbReference>
<dbReference type="EMBL" id="MLHL01000122">
    <property type="protein sequence ID" value="OOF44444.1"/>
    <property type="molecule type" value="Genomic_DNA"/>
</dbReference>
<dbReference type="InterPro" id="IPR018113">
    <property type="entry name" value="PTrfase_EIIB_Cys"/>
</dbReference>
<dbReference type="RefSeq" id="WP_077474628.1">
    <property type="nucleotide sequence ID" value="NZ_MLHK01000069.1"/>
</dbReference>
<evidence type="ECO:0000313" key="15">
    <source>
        <dbReference type="Proteomes" id="UP000188728"/>
    </source>
</evidence>
<dbReference type="GO" id="GO:0005886">
    <property type="term" value="C:plasma membrane"/>
    <property type="evidence" value="ECO:0007669"/>
    <property type="project" value="UniProtKB-SubCell"/>
</dbReference>
<dbReference type="InterPro" id="IPR001996">
    <property type="entry name" value="PTS_IIB_1"/>
</dbReference>
<comment type="caution">
    <text evidence="13">The sequence shown here is derived from an EMBL/GenBank/DDBJ whole genome shotgun (WGS) entry which is preliminary data.</text>
</comment>
<keyword evidence="10" id="KW-0472">Membrane</keyword>
<evidence type="ECO:0000259" key="12">
    <source>
        <dbReference type="PROSITE" id="PS51098"/>
    </source>
</evidence>
<dbReference type="PROSITE" id="PS01035">
    <property type="entry name" value="PTS_EIIB_TYPE_1_CYS"/>
    <property type="match status" value="1"/>
</dbReference>
<dbReference type="Pfam" id="PF00367">
    <property type="entry name" value="PTS_EIIB"/>
    <property type="match status" value="1"/>
</dbReference>
<protein>
    <recommendedName>
        <fullName evidence="12">PTS EIIB type-1 domain-containing protein</fullName>
    </recommendedName>
</protein>
<evidence type="ECO:0000313" key="14">
    <source>
        <dbReference type="EMBL" id="OOF44444.1"/>
    </source>
</evidence>
<evidence type="ECO:0000256" key="10">
    <source>
        <dbReference type="ARBA" id="ARBA00023136"/>
    </source>
</evidence>
<evidence type="ECO:0000256" key="8">
    <source>
        <dbReference type="ARBA" id="ARBA00022777"/>
    </source>
</evidence>
<name>A0A1V3ING0_9PAST</name>
<accession>A0A1V3IR55</accession>
<evidence type="ECO:0000256" key="4">
    <source>
        <dbReference type="ARBA" id="ARBA00022597"/>
    </source>
</evidence>
<keyword evidence="4" id="KW-0762">Sugar transport</keyword>